<dbReference type="Proteomes" id="UP001148313">
    <property type="component" value="Unassembled WGS sequence"/>
</dbReference>
<evidence type="ECO:0000313" key="2">
    <source>
        <dbReference type="Proteomes" id="UP001148313"/>
    </source>
</evidence>
<name>A0ABT4VTM0_9HYPH</name>
<sequence length="219" mass="24103">MALAIERYLKDFGKPETFVVSDDIGLLSGPSELPPIEAVAPEPSLPVAAPVDLEAEVAEAMERGRAEGAEAAEARLTEAFEEERGRHRDEINELRTRYEQDFSTVVASRYDALCDELVETVGAQVTRILAPVFEQSLSEQMVTSLAEAIRQTMKDRSATVMTITGPASVFDNLKNALGDDAAQLEFIESDEFDLTVRIDDAVLCTRLSEWAGRLREVLP</sequence>
<comment type="caution">
    <text evidence="1">The sequence shown here is derived from an EMBL/GenBank/DDBJ whole genome shotgun (WGS) entry which is preliminary data.</text>
</comment>
<gene>
    <name evidence="1" type="ORF">OOZ53_19370</name>
</gene>
<dbReference type="RefSeq" id="WP_271091358.1">
    <property type="nucleotide sequence ID" value="NZ_JAPJZH010000013.1"/>
</dbReference>
<keyword evidence="2" id="KW-1185">Reference proteome</keyword>
<organism evidence="1 2">
    <name type="scientific">Hoeflea poritis</name>
    <dbReference type="NCBI Taxonomy" id="2993659"/>
    <lineage>
        <taxon>Bacteria</taxon>
        <taxon>Pseudomonadati</taxon>
        <taxon>Pseudomonadota</taxon>
        <taxon>Alphaproteobacteria</taxon>
        <taxon>Hyphomicrobiales</taxon>
        <taxon>Rhizobiaceae</taxon>
        <taxon>Hoeflea</taxon>
    </lineage>
</organism>
<accession>A0ABT4VTM0</accession>
<reference evidence="1" key="1">
    <citation type="submission" date="2022-11" db="EMBL/GenBank/DDBJ databases">
        <title>Hoeflea poritis sp. nov., isolated from scleractinian coral Porites lutea.</title>
        <authorList>
            <person name="Zhang G."/>
            <person name="Wei Q."/>
            <person name="Cai L."/>
        </authorList>
    </citation>
    <scope>NUCLEOTIDE SEQUENCE</scope>
    <source>
        <strain evidence="1">E7-10</strain>
    </source>
</reference>
<protein>
    <recommendedName>
        <fullName evidence="3">Flagellar assembly protein FliH/Type III secretion system HrpE domain-containing protein</fullName>
    </recommendedName>
</protein>
<dbReference type="EMBL" id="JAPJZH010000013">
    <property type="protein sequence ID" value="MDA4847530.1"/>
    <property type="molecule type" value="Genomic_DNA"/>
</dbReference>
<proteinExistence type="predicted"/>
<evidence type="ECO:0000313" key="1">
    <source>
        <dbReference type="EMBL" id="MDA4847530.1"/>
    </source>
</evidence>
<evidence type="ECO:0008006" key="3">
    <source>
        <dbReference type="Google" id="ProtNLM"/>
    </source>
</evidence>